<dbReference type="AlphaFoldDB" id="A0A1H3FWY1"/>
<proteinExistence type="predicted"/>
<gene>
    <name evidence="2" type="ORF">SAMN05421504_10412</name>
</gene>
<protein>
    <recommendedName>
        <fullName evidence="4">Secreted protein</fullName>
    </recommendedName>
</protein>
<feature type="chain" id="PRO_5011552863" description="Secreted protein" evidence="1">
    <location>
        <begin position="27"/>
        <end position="182"/>
    </location>
</feature>
<name>A0A1H3FWY1_9PSEU</name>
<sequence>MRIRRLAALALAVVSLPLTATGVAHADTAEALAACRRSAASDFSDINVIVQGNGGGSVPRGADPGNVLRTGDVFLLLPSFYAKVKIDSWLWGPSYGENGNGVRAANDFPYPGLSQYSAVLRFNNNPTGWVGAPAQATAFAQCTVWGGPRVRLLFGVNDSKLSDNSGYWWFSYYQYMHDRTHR</sequence>
<dbReference type="Proteomes" id="UP000199515">
    <property type="component" value="Unassembled WGS sequence"/>
</dbReference>
<evidence type="ECO:0008006" key="4">
    <source>
        <dbReference type="Google" id="ProtNLM"/>
    </source>
</evidence>
<feature type="signal peptide" evidence="1">
    <location>
        <begin position="1"/>
        <end position="26"/>
    </location>
</feature>
<evidence type="ECO:0000313" key="2">
    <source>
        <dbReference type="EMBL" id="SDX94878.1"/>
    </source>
</evidence>
<keyword evidence="3" id="KW-1185">Reference proteome</keyword>
<accession>A0A1H3FWY1</accession>
<dbReference type="OrthoDB" id="5184505at2"/>
<dbReference type="RefSeq" id="WP_143047101.1">
    <property type="nucleotide sequence ID" value="NZ_FNON01000004.1"/>
</dbReference>
<keyword evidence="1" id="KW-0732">Signal</keyword>
<organism evidence="2 3">
    <name type="scientific">Amycolatopsis xylanica</name>
    <dbReference type="NCBI Taxonomy" id="589385"/>
    <lineage>
        <taxon>Bacteria</taxon>
        <taxon>Bacillati</taxon>
        <taxon>Actinomycetota</taxon>
        <taxon>Actinomycetes</taxon>
        <taxon>Pseudonocardiales</taxon>
        <taxon>Pseudonocardiaceae</taxon>
        <taxon>Amycolatopsis</taxon>
    </lineage>
</organism>
<evidence type="ECO:0000256" key="1">
    <source>
        <dbReference type="SAM" id="SignalP"/>
    </source>
</evidence>
<dbReference type="EMBL" id="FNON01000004">
    <property type="protein sequence ID" value="SDX94878.1"/>
    <property type="molecule type" value="Genomic_DNA"/>
</dbReference>
<evidence type="ECO:0000313" key="3">
    <source>
        <dbReference type="Proteomes" id="UP000199515"/>
    </source>
</evidence>
<dbReference type="STRING" id="589385.SAMN05421504_10412"/>
<reference evidence="2 3" key="1">
    <citation type="submission" date="2016-10" db="EMBL/GenBank/DDBJ databases">
        <authorList>
            <person name="de Groot N.N."/>
        </authorList>
    </citation>
    <scope>NUCLEOTIDE SEQUENCE [LARGE SCALE GENOMIC DNA]</scope>
    <source>
        <strain evidence="2 3">CPCC 202699</strain>
    </source>
</reference>